<dbReference type="EMBL" id="BAABJA010000012">
    <property type="protein sequence ID" value="GAA4666172.1"/>
    <property type="molecule type" value="Genomic_DNA"/>
</dbReference>
<feature type="transmembrane region" description="Helical" evidence="1">
    <location>
        <begin position="46"/>
        <end position="62"/>
    </location>
</feature>
<accession>A0ABP8VKB6</accession>
<evidence type="ECO:0000256" key="1">
    <source>
        <dbReference type="SAM" id="Phobius"/>
    </source>
</evidence>
<evidence type="ECO:0000313" key="3">
    <source>
        <dbReference type="Proteomes" id="UP001501699"/>
    </source>
</evidence>
<protein>
    <recommendedName>
        <fullName evidence="4">Phage protein</fullName>
    </recommendedName>
</protein>
<feature type="transmembrane region" description="Helical" evidence="1">
    <location>
        <begin position="74"/>
        <end position="97"/>
    </location>
</feature>
<gene>
    <name evidence="2" type="ORF">GCM10023262_14070</name>
</gene>
<evidence type="ECO:0000313" key="2">
    <source>
        <dbReference type="EMBL" id="GAA4666172.1"/>
    </source>
</evidence>
<keyword evidence="1" id="KW-0812">Transmembrane</keyword>
<sequence length="123" mass="13669">MTTQTSKTLCEKQNDLSPQWEAALNIQKELKKTIATGVVSRVESRLILFISLCLSIFLVITGNADKSQMDAATAIGLICLLLLYGSLPISAIVYIVIKKKLNKALQQLDEAIAHQKLRSRREK</sequence>
<keyword evidence="3" id="KW-1185">Reference proteome</keyword>
<dbReference type="Proteomes" id="UP001501699">
    <property type="component" value="Unassembled WGS sequence"/>
</dbReference>
<proteinExistence type="predicted"/>
<keyword evidence="1" id="KW-1133">Transmembrane helix</keyword>
<reference evidence="3" key="1">
    <citation type="journal article" date="2019" name="Int. J. Syst. Evol. Microbiol.">
        <title>The Global Catalogue of Microorganisms (GCM) 10K type strain sequencing project: providing services to taxonomists for standard genome sequencing and annotation.</title>
        <authorList>
            <consortium name="The Broad Institute Genomics Platform"/>
            <consortium name="The Broad Institute Genome Sequencing Center for Infectious Disease"/>
            <person name="Wu L."/>
            <person name="Ma J."/>
        </authorList>
    </citation>
    <scope>NUCLEOTIDE SEQUENCE [LARGE SCALE GENOMIC DNA]</scope>
    <source>
        <strain evidence="3">JCM 17714</strain>
    </source>
</reference>
<name>A0ABP8VKB6_9HYPH</name>
<keyword evidence="1" id="KW-0472">Membrane</keyword>
<comment type="caution">
    <text evidence="2">The sequence shown here is derived from an EMBL/GenBank/DDBJ whole genome shotgun (WGS) entry which is preliminary data.</text>
</comment>
<evidence type="ECO:0008006" key="4">
    <source>
        <dbReference type="Google" id="ProtNLM"/>
    </source>
</evidence>
<dbReference type="RefSeq" id="WP_345119411.1">
    <property type="nucleotide sequence ID" value="NZ_BAABJA010000012.1"/>
</dbReference>
<organism evidence="2 3">
    <name type="scientific">Bartonella pachyuromydis</name>
    <dbReference type="NCBI Taxonomy" id="931097"/>
    <lineage>
        <taxon>Bacteria</taxon>
        <taxon>Pseudomonadati</taxon>
        <taxon>Pseudomonadota</taxon>
        <taxon>Alphaproteobacteria</taxon>
        <taxon>Hyphomicrobiales</taxon>
        <taxon>Bartonellaceae</taxon>
        <taxon>Bartonella</taxon>
    </lineage>
</organism>